<reference evidence="3" key="1">
    <citation type="journal article" date="2019" name="Int. J. Syst. Evol. Microbiol.">
        <title>The Global Catalogue of Microorganisms (GCM) 10K type strain sequencing project: providing services to taxonomists for standard genome sequencing and annotation.</title>
        <authorList>
            <consortium name="The Broad Institute Genomics Platform"/>
            <consortium name="The Broad Institute Genome Sequencing Center for Infectious Disease"/>
            <person name="Wu L."/>
            <person name="Ma J."/>
        </authorList>
    </citation>
    <scope>NUCLEOTIDE SEQUENCE [LARGE SCALE GENOMIC DNA]</scope>
    <source>
        <strain evidence="3">CCM 7403</strain>
    </source>
</reference>
<proteinExistence type="predicted"/>
<accession>A0ABQ1Q6M2</accession>
<evidence type="ECO:0000313" key="2">
    <source>
        <dbReference type="EMBL" id="GGD15604.1"/>
    </source>
</evidence>
<protein>
    <submittedName>
        <fullName evidence="2">Uncharacterized protein</fullName>
    </submittedName>
</protein>
<keyword evidence="1" id="KW-0812">Transmembrane</keyword>
<feature type="transmembrane region" description="Helical" evidence="1">
    <location>
        <begin position="12"/>
        <end position="32"/>
    </location>
</feature>
<dbReference type="EMBL" id="BMCK01000002">
    <property type="protein sequence ID" value="GGD15604.1"/>
    <property type="molecule type" value="Genomic_DNA"/>
</dbReference>
<dbReference type="RefSeq" id="WP_158630601.1">
    <property type="nucleotide sequence ID" value="NZ_BMCK01000002.1"/>
</dbReference>
<evidence type="ECO:0000313" key="3">
    <source>
        <dbReference type="Proteomes" id="UP000630594"/>
    </source>
</evidence>
<comment type="caution">
    <text evidence="2">The sequence shown here is derived from an EMBL/GenBank/DDBJ whole genome shotgun (WGS) entry which is preliminary data.</text>
</comment>
<gene>
    <name evidence="2" type="ORF">GCM10007231_13290</name>
</gene>
<name>A0ABQ1Q6M2_9ACTN</name>
<keyword evidence="1" id="KW-0472">Membrane</keyword>
<keyword evidence="3" id="KW-1185">Reference proteome</keyword>
<evidence type="ECO:0000256" key="1">
    <source>
        <dbReference type="SAM" id="Phobius"/>
    </source>
</evidence>
<dbReference type="Proteomes" id="UP000630594">
    <property type="component" value="Unassembled WGS sequence"/>
</dbReference>
<keyword evidence="1" id="KW-1133">Transmembrane helix</keyword>
<organism evidence="2 3">
    <name type="scientific">Nocardioides daphniae</name>
    <dbReference type="NCBI Taxonomy" id="402297"/>
    <lineage>
        <taxon>Bacteria</taxon>
        <taxon>Bacillati</taxon>
        <taxon>Actinomycetota</taxon>
        <taxon>Actinomycetes</taxon>
        <taxon>Propionibacteriales</taxon>
        <taxon>Nocardioidaceae</taxon>
        <taxon>Nocardioides</taxon>
    </lineage>
</organism>
<sequence length="48" mass="5047">MQSDTTWGKRQVRRVVAISAVTLSVALVVNVGDDSDAVAGLQYAVVAE</sequence>